<evidence type="ECO:0000313" key="3">
    <source>
        <dbReference type="Proteomes" id="UP000254554"/>
    </source>
</evidence>
<feature type="chain" id="PRO_5016937279" evidence="1">
    <location>
        <begin position="22"/>
        <end position="300"/>
    </location>
</feature>
<evidence type="ECO:0000256" key="1">
    <source>
        <dbReference type="SAM" id="SignalP"/>
    </source>
</evidence>
<dbReference type="CDD" id="cd21108">
    <property type="entry name" value="Lpg0189-like"/>
    <property type="match status" value="1"/>
</dbReference>
<keyword evidence="3" id="KW-1185">Reference proteome</keyword>
<organism evidence="2 3">
    <name type="scientific">Fluoribacter dumoffii</name>
    <dbReference type="NCBI Taxonomy" id="463"/>
    <lineage>
        <taxon>Bacteria</taxon>
        <taxon>Pseudomonadati</taxon>
        <taxon>Pseudomonadota</taxon>
        <taxon>Gammaproteobacteria</taxon>
        <taxon>Legionellales</taxon>
        <taxon>Legionellaceae</taxon>
        <taxon>Fluoribacter</taxon>
    </lineage>
</organism>
<protein>
    <submittedName>
        <fullName evidence="2">Uncharacterized protein</fullName>
    </submittedName>
</protein>
<reference evidence="2 3" key="1">
    <citation type="submission" date="2018-06" db="EMBL/GenBank/DDBJ databases">
        <authorList>
            <consortium name="Pathogen Informatics"/>
            <person name="Doyle S."/>
        </authorList>
    </citation>
    <scope>NUCLEOTIDE SEQUENCE [LARGE SCALE GENOMIC DNA]</scope>
    <source>
        <strain evidence="2 3">NCTC11370</strain>
    </source>
</reference>
<dbReference type="Proteomes" id="UP000254554">
    <property type="component" value="Unassembled WGS sequence"/>
</dbReference>
<dbReference type="GeneID" id="93293122"/>
<dbReference type="RefSeq" id="WP_019350098.1">
    <property type="nucleotide sequence ID" value="NZ_JAPHOS010000001.1"/>
</dbReference>
<name>A0A377GBR1_9GAMM</name>
<evidence type="ECO:0000313" key="2">
    <source>
        <dbReference type="EMBL" id="STO22267.1"/>
    </source>
</evidence>
<gene>
    <name evidence="2" type="ORF">NCTC11370_02353</name>
</gene>
<sequence>MKFYYLLAIFILMPLCGFTQTHDNVTTLTISHNPENKNSQVITYSNDLNNLKKNNSFARSMDYPTQIIRMDQKIENQQLTCDEVHTQIDKILVQHIVNEQFTYSIYISCYYNPETQLATQFIINSYFDPLTDEAITYLSSYLNEYNGTDLLGTKYKIEPAKGIIISLEIAAGMKKKPTRPPFIEYQKDRSNFYFKSNYEMKNKLVSDIYQNFFTDEADKILPFLDKWISSHASSIYKVVLRDSNYVELQPEKIFIMENEELFVSNIKQYFGHYCEPYENHRCLKRGGKIDKETNYPQAAS</sequence>
<dbReference type="Pfam" id="PF24274">
    <property type="entry name" value="NttE"/>
    <property type="match status" value="1"/>
</dbReference>
<dbReference type="EMBL" id="UGGT01000001">
    <property type="protein sequence ID" value="STO22267.1"/>
    <property type="molecule type" value="Genomic_DNA"/>
</dbReference>
<dbReference type="AlphaFoldDB" id="A0A377GBR1"/>
<dbReference type="NCBIfam" id="NF037977">
    <property type="entry name" value="Lpg0189_fam"/>
    <property type="match status" value="1"/>
</dbReference>
<dbReference type="OrthoDB" id="5646153at2"/>
<keyword evidence="1" id="KW-0732">Signal</keyword>
<proteinExistence type="predicted"/>
<dbReference type="InterPro" id="IPR056213">
    <property type="entry name" value="NttE-like"/>
</dbReference>
<feature type="signal peptide" evidence="1">
    <location>
        <begin position="1"/>
        <end position="21"/>
    </location>
</feature>
<accession>A0A377GBR1</accession>